<evidence type="ECO:0000256" key="7">
    <source>
        <dbReference type="RuleBase" id="RU003879"/>
    </source>
</evidence>
<proteinExistence type="inferred from homology"/>
<comment type="subcellular location">
    <subcellularLocation>
        <location evidence="1">Cell membrane</location>
        <topology evidence="1">Single-pass membrane protein</topology>
    </subcellularLocation>
    <subcellularLocation>
        <location evidence="7">Cell membrane</location>
        <topology evidence="7">Single-pass type II membrane protein</topology>
    </subcellularLocation>
</comment>
<accession>A0AA97F5R6</accession>
<evidence type="ECO:0000256" key="4">
    <source>
        <dbReference type="ARBA" id="ARBA00022692"/>
    </source>
</evidence>
<evidence type="ECO:0000256" key="6">
    <source>
        <dbReference type="ARBA" id="ARBA00023136"/>
    </source>
</evidence>
<dbReference type="InterPro" id="IPR003400">
    <property type="entry name" value="ExbD"/>
</dbReference>
<keyword evidence="5 8" id="KW-1133">Transmembrane helix</keyword>
<dbReference type="Proteomes" id="UP001302429">
    <property type="component" value="Chromosome"/>
</dbReference>
<dbReference type="GO" id="GO:0022857">
    <property type="term" value="F:transmembrane transporter activity"/>
    <property type="evidence" value="ECO:0007669"/>
    <property type="project" value="InterPro"/>
</dbReference>
<name>A0AA97F5R6_9SPHN</name>
<organism evidence="9 10">
    <name type="scientific">Alterisphingorhabdus coralli</name>
    <dbReference type="NCBI Taxonomy" id="3071408"/>
    <lineage>
        <taxon>Bacteria</taxon>
        <taxon>Pseudomonadati</taxon>
        <taxon>Pseudomonadota</taxon>
        <taxon>Alphaproteobacteria</taxon>
        <taxon>Sphingomonadales</taxon>
        <taxon>Sphingomonadaceae</taxon>
        <taxon>Alterisphingorhabdus (ex Yan et al. 2024)</taxon>
    </lineage>
</organism>
<dbReference type="RefSeq" id="WP_317079987.1">
    <property type="nucleotide sequence ID" value="NZ_CP136594.1"/>
</dbReference>
<dbReference type="AlphaFoldDB" id="A0AA97F5R6"/>
<dbReference type="PANTHER" id="PTHR30558">
    <property type="entry name" value="EXBD MEMBRANE COMPONENT OF PMF-DRIVEN MACROMOLECULE IMPORT SYSTEM"/>
    <property type="match status" value="1"/>
</dbReference>
<evidence type="ECO:0000313" key="9">
    <source>
        <dbReference type="EMBL" id="WOE73762.1"/>
    </source>
</evidence>
<dbReference type="GO" id="GO:0005886">
    <property type="term" value="C:plasma membrane"/>
    <property type="evidence" value="ECO:0007669"/>
    <property type="project" value="UniProtKB-SubCell"/>
</dbReference>
<keyword evidence="4 7" id="KW-0812">Transmembrane</keyword>
<sequence>MRIERYRPKKELINITPLIDVVFILLVFFMLAGTIEKEDAFAVSPAASAIDKRGDVKDFVVLVGEDGQIALGDERLERDQLTARMRQALTEKPDGLIQLKPDSEAEAAEVISIMEDIRLAGAEYIVLLTVGRPREE</sequence>
<dbReference type="Pfam" id="PF02472">
    <property type="entry name" value="ExbD"/>
    <property type="match status" value="1"/>
</dbReference>
<dbReference type="PANTHER" id="PTHR30558:SF3">
    <property type="entry name" value="BIOPOLYMER TRANSPORT PROTEIN EXBD-RELATED"/>
    <property type="match status" value="1"/>
</dbReference>
<keyword evidence="10" id="KW-1185">Reference proteome</keyword>
<dbReference type="KEGG" id="acoa:RB602_07745"/>
<keyword evidence="3" id="KW-1003">Cell membrane</keyword>
<evidence type="ECO:0000313" key="10">
    <source>
        <dbReference type="Proteomes" id="UP001302429"/>
    </source>
</evidence>
<reference evidence="9 10" key="1">
    <citation type="submission" date="2023-10" db="EMBL/GenBank/DDBJ databases">
        <title>Complete genome sequence of a Sphingomonadaceae bacterium.</title>
        <authorList>
            <person name="Yan C."/>
        </authorList>
    </citation>
    <scope>NUCLEOTIDE SEQUENCE [LARGE SCALE GENOMIC DNA]</scope>
    <source>
        <strain evidence="9 10">SCSIO 66989</strain>
    </source>
</reference>
<keyword evidence="7" id="KW-0813">Transport</keyword>
<dbReference type="GO" id="GO:0015031">
    <property type="term" value="P:protein transport"/>
    <property type="evidence" value="ECO:0007669"/>
    <property type="project" value="UniProtKB-KW"/>
</dbReference>
<dbReference type="Gene3D" id="3.30.420.270">
    <property type="match status" value="1"/>
</dbReference>
<keyword evidence="7" id="KW-0653">Protein transport</keyword>
<evidence type="ECO:0000256" key="5">
    <source>
        <dbReference type="ARBA" id="ARBA00022989"/>
    </source>
</evidence>
<gene>
    <name evidence="9" type="ORF">RB602_07745</name>
</gene>
<feature type="transmembrane region" description="Helical" evidence="8">
    <location>
        <begin position="12"/>
        <end position="35"/>
    </location>
</feature>
<dbReference type="EMBL" id="CP136594">
    <property type="protein sequence ID" value="WOE73762.1"/>
    <property type="molecule type" value="Genomic_DNA"/>
</dbReference>
<protein>
    <submittedName>
        <fullName evidence="9">Biopolymer transporter ExbD</fullName>
    </submittedName>
</protein>
<evidence type="ECO:0000256" key="1">
    <source>
        <dbReference type="ARBA" id="ARBA00004162"/>
    </source>
</evidence>
<comment type="similarity">
    <text evidence="2 7">Belongs to the ExbD/TolR family.</text>
</comment>
<evidence type="ECO:0000256" key="8">
    <source>
        <dbReference type="SAM" id="Phobius"/>
    </source>
</evidence>
<keyword evidence="6 8" id="KW-0472">Membrane</keyword>
<evidence type="ECO:0000256" key="2">
    <source>
        <dbReference type="ARBA" id="ARBA00005811"/>
    </source>
</evidence>
<evidence type="ECO:0000256" key="3">
    <source>
        <dbReference type="ARBA" id="ARBA00022475"/>
    </source>
</evidence>